<evidence type="ECO:0000313" key="2">
    <source>
        <dbReference type="Proteomes" id="UP000002028"/>
    </source>
</evidence>
<organism evidence="1 2">
    <name type="scientific">Spirosoma linguale (strain ATCC 33905 / DSM 74 / LMG 10896 / Claus 1)</name>
    <dbReference type="NCBI Taxonomy" id="504472"/>
    <lineage>
        <taxon>Bacteria</taxon>
        <taxon>Pseudomonadati</taxon>
        <taxon>Bacteroidota</taxon>
        <taxon>Cytophagia</taxon>
        <taxon>Cytophagales</taxon>
        <taxon>Cytophagaceae</taxon>
        <taxon>Spirosoma</taxon>
    </lineage>
</organism>
<dbReference type="HOGENOM" id="CLU_3376105_0_0_10"/>
<gene>
    <name evidence="1" type="ordered locus">Slin_1869</name>
</gene>
<sequence>MTRFEGREVCLKKDEEIFEPVKQFLKIKCIYIKY</sequence>
<dbReference type="Proteomes" id="UP000002028">
    <property type="component" value="Chromosome"/>
</dbReference>
<protein>
    <submittedName>
        <fullName evidence="1">Uncharacterized protein</fullName>
    </submittedName>
</protein>
<name>D2QBN5_SPILD</name>
<reference evidence="1 2" key="1">
    <citation type="journal article" date="2010" name="Stand. Genomic Sci.">
        <title>Complete genome sequence of Spirosoma linguale type strain (1).</title>
        <authorList>
            <person name="Lail K."/>
            <person name="Sikorski J."/>
            <person name="Saunders E."/>
            <person name="Lapidus A."/>
            <person name="Glavina Del Rio T."/>
            <person name="Copeland A."/>
            <person name="Tice H."/>
            <person name="Cheng J.-F."/>
            <person name="Lucas S."/>
            <person name="Nolan M."/>
            <person name="Bruce D."/>
            <person name="Goodwin L."/>
            <person name="Pitluck S."/>
            <person name="Ivanova N."/>
            <person name="Mavromatis K."/>
            <person name="Ovchinnikova G."/>
            <person name="Pati A."/>
            <person name="Chen A."/>
            <person name="Palaniappan K."/>
            <person name="Land M."/>
            <person name="Hauser L."/>
            <person name="Chang Y.-J."/>
            <person name="Jeffries C.D."/>
            <person name="Chain P."/>
            <person name="Brettin T."/>
            <person name="Detter J.C."/>
            <person name="Schuetze A."/>
            <person name="Rohde M."/>
            <person name="Tindall B.J."/>
            <person name="Goeker M."/>
            <person name="Bristow J."/>
            <person name="Eisen J.A."/>
            <person name="Markowitz V."/>
            <person name="Hugenholtz P."/>
            <person name="Kyrpides N.C."/>
            <person name="Klenk H.-P."/>
            <person name="Chen F."/>
        </authorList>
    </citation>
    <scope>NUCLEOTIDE SEQUENCE [LARGE SCALE GENOMIC DNA]</scope>
    <source>
        <strain evidence="2">ATCC 33905 / DSM 74 / LMG 10896 / Claus 1</strain>
    </source>
</reference>
<dbReference type="KEGG" id="sli:Slin_1869"/>
<accession>D2QBN5</accession>
<proteinExistence type="predicted"/>
<dbReference type="AlphaFoldDB" id="D2QBN5"/>
<dbReference type="EMBL" id="CP001769">
    <property type="protein sequence ID" value="ADB37914.1"/>
    <property type="molecule type" value="Genomic_DNA"/>
</dbReference>
<keyword evidence="2" id="KW-1185">Reference proteome</keyword>
<evidence type="ECO:0000313" key="1">
    <source>
        <dbReference type="EMBL" id="ADB37914.1"/>
    </source>
</evidence>
<dbReference type="STRING" id="504472.Slin_1869"/>